<accession>D8IR05</accession>
<dbReference type="EMBL" id="CP002039">
    <property type="protein sequence ID" value="ADJ63266.1"/>
    <property type="molecule type" value="Genomic_DNA"/>
</dbReference>
<organism evidence="2 3">
    <name type="scientific">Herbaspirillum seropedicae (strain SmR1)</name>
    <dbReference type="NCBI Taxonomy" id="757424"/>
    <lineage>
        <taxon>Bacteria</taxon>
        <taxon>Pseudomonadati</taxon>
        <taxon>Pseudomonadota</taxon>
        <taxon>Betaproteobacteria</taxon>
        <taxon>Burkholderiales</taxon>
        <taxon>Oxalobacteraceae</taxon>
        <taxon>Herbaspirillum</taxon>
    </lineage>
</organism>
<dbReference type="RefSeq" id="WP_013233763.1">
    <property type="nucleotide sequence ID" value="NC_014323.1"/>
</dbReference>
<sequence length="177" mass="20117">MPSFVPLLQSTRPRLAAALLALSALCALSGCASLLQPPVQPGEPEDQVVARLGPPTNVYPDGNVRVFEYGAGPFSQYQYMARIGPDHRLISYEQVWTIENFRAIRPKQDTKLDVLRRVGRPTEVTRYARIPFEAWNYGYKESGVWNSQMTVYFTDQGIVEKVENGPDPRYDDSRFRF</sequence>
<feature type="signal peptide" evidence="1">
    <location>
        <begin position="1"/>
        <end position="32"/>
    </location>
</feature>
<reference evidence="2 3" key="1">
    <citation type="submission" date="2010-04" db="EMBL/GenBank/DDBJ databases">
        <title>The genome of Herbaspirillum seropedicae SmR1, an endophytic, nitrogen-fixing, plant-growth promoting beta-Proteobacteria.</title>
        <authorList>
            <person name="Pedrosa F.O."/>
            <person name="Monteiro R.A."/>
            <person name="Wassem R."/>
            <person name="Cruz L.M."/>
            <person name="Ayub R.A."/>
            <person name="Colauto N.B."/>
            <person name="Fernandez M.A."/>
            <person name="Fungaro M.H.P."/>
            <person name="Grisard E.C."/>
            <person name="Hungria M."/>
            <person name="Madeira H.M.F."/>
            <person name="Nodari R.O."/>
            <person name="Osaku C.A."/>
            <person name="Petzl-Erler M.L."/>
            <person name="Terenzi H."/>
            <person name="Vieira L.G.E."/>
            <person name="Almeida M.I.M."/>
            <person name="Alves L.R."/>
            <person name="Arantes O.M.N."/>
            <person name="Balsanelli E."/>
            <person name="Barcellos F.G."/>
            <person name="Baura V.A."/>
            <person name="Binde D.R."/>
            <person name="Campo R.J."/>
            <person name="Chubatsu L.S."/>
            <person name="Chueire L.M.O."/>
            <person name="Ciferri R.R."/>
            <person name="Correa L.C."/>
            <person name="da Conceicao Silva J.L."/>
            <person name="Dabul A.N.G."/>
            <person name="Dambros B.P."/>
            <person name="Faoro H."/>
            <person name="Favetti A."/>
            <person name="Friedermann G."/>
            <person name="Furlaneto M.C."/>
            <person name="Gasques L.S."/>
            <person name="Gimenes C.C.T."/>
            <person name="Gioppo N.M.R."/>
            <person name="Glienke-Blanco C."/>
            <person name="Godoy L.P."/>
            <person name="Guerra M.P."/>
            <person name="Karp S."/>
            <person name="Kava-Cordeiro V."/>
            <person name="Margarido V.P."/>
            <person name="Mathioni S.M."/>
            <person name="Menck-Soares M.A."/>
            <person name="Murace N.K."/>
            <person name="Nicolas M.F."/>
            <person name="Oliveira C.E.C."/>
            <person name="Pagnan N.A.B."/>
            <person name="Pamphile J.A."/>
            <person name="Patussi E.V."/>
            <person name="Pereira L.F.P."/>
            <person name="Pereira-Ferrari L."/>
            <person name="Pinto F.G.S."/>
            <person name="Precoma C."/>
            <person name="Prioli A.J."/>
            <person name="Prioli S.M.A.P."/>
            <person name="Raittz R.T."/>
            <person name="Ramos H.J.O."/>
            <person name="Ribeiro E.M.S.F."/>
            <person name="Rigo L.U."/>
            <person name="Rocha C.L.M.S.C."/>
            <person name="Rocha S.N."/>
            <person name="Santos K."/>
            <person name="Satori D."/>
            <person name="Silva A.G."/>
            <person name="Simao R.C.G."/>
            <person name="Soares M.A.M."/>
            <person name="Souza E.M."/>
            <person name="Steffens M.B.R."/>
            <person name="Steindel M."/>
            <person name="Tadra-Sfeir M.Z."/>
            <person name="Takahashi E.K."/>
            <person name="Torres R.A."/>
            <person name="Valle J.S."/>
            <person name="Vernal J.I."/>
            <person name="Vilas-Boas L.A."/>
            <person name="Watanabe M.A.E."/>
            <person name="Weiss V.A."/>
            <person name="Yates M.A."/>
            <person name="Souza E.M."/>
        </authorList>
    </citation>
    <scope>NUCLEOTIDE SEQUENCE [LARGE SCALE GENOMIC DNA]</scope>
    <source>
        <strain evidence="2 3">SmR1</strain>
    </source>
</reference>
<dbReference type="STRING" id="757424.Hsero_1753"/>
<keyword evidence="3" id="KW-1185">Reference proteome</keyword>
<evidence type="ECO:0000256" key="1">
    <source>
        <dbReference type="SAM" id="SignalP"/>
    </source>
</evidence>
<dbReference type="AlphaFoldDB" id="D8IR05"/>
<dbReference type="KEGG" id="hse:Hsero_1753"/>
<feature type="chain" id="PRO_5003115490" evidence="1">
    <location>
        <begin position="33"/>
        <end position="177"/>
    </location>
</feature>
<dbReference type="HOGENOM" id="CLU_090266_1_0_4"/>
<gene>
    <name evidence="2" type="ordered locus">Hsero_1753</name>
</gene>
<name>D8IR05_HERSS</name>
<evidence type="ECO:0000313" key="3">
    <source>
        <dbReference type="Proteomes" id="UP000000329"/>
    </source>
</evidence>
<keyword evidence="1" id="KW-0732">Signal</keyword>
<evidence type="ECO:0000313" key="2">
    <source>
        <dbReference type="EMBL" id="ADJ63266.1"/>
    </source>
</evidence>
<keyword evidence="2" id="KW-0812">Transmembrane</keyword>
<dbReference type="eggNOG" id="COG2913">
    <property type="taxonomic scope" value="Bacteria"/>
</dbReference>
<dbReference type="OrthoDB" id="8962020at2"/>
<dbReference type="GeneID" id="29393109"/>
<proteinExistence type="predicted"/>
<keyword evidence="2" id="KW-0472">Membrane</keyword>
<protein>
    <submittedName>
        <fullName evidence="2">Transmembrane protein</fullName>
    </submittedName>
</protein>
<dbReference type="Proteomes" id="UP000000329">
    <property type="component" value="Chromosome"/>
</dbReference>